<sequence>ISTDNNLQDKSSDCIQNLKKYKKTL</sequence>
<evidence type="ECO:0000313" key="1">
    <source>
        <dbReference type="Proteomes" id="UP000887576"/>
    </source>
</evidence>
<reference evidence="2" key="1">
    <citation type="submission" date="2022-11" db="UniProtKB">
        <authorList>
            <consortium name="WormBaseParasite"/>
        </authorList>
    </citation>
    <scope>IDENTIFICATION</scope>
</reference>
<dbReference type="Proteomes" id="UP000887576">
    <property type="component" value="Unplaced"/>
</dbReference>
<protein>
    <submittedName>
        <fullName evidence="2">Uncharacterized protein</fullName>
    </submittedName>
</protein>
<accession>A0AC34Q0Z0</accession>
<organism evidence="1 2">
    <name type="scientific">Panagrolaimus sp. JU765</name>
    <dbReference type="NCBI Taxonomy" id="591449"/>
    <lineage>
        <taxon>Eukaryota</taxon>
        <taxon>Metazoa</taxon>
        <taxon>Ecdysozoa</taxon>
        <taxon>Nematoda</taxon>
        <taxon>Chromadorea</taxon>
        <taxon>Rhabditida</taxon>
        <taxon>Tylenchina</taxon>
        <taxon>Panagrolaimomorpha</taxon>
        <taxon>Panagrolaimoidea</taxon>
        <taxon>Panagrolaimidae</taxon>
        <taxon>Panagrolaimus</taxon>
    </lineage>
</organism>
<dbReference type="WBParaSite" id="JU765_v2.g1186.t1">
    <property type="protein sequence ID" value="JU765_v2.g1186.t1"/>
    <property type="gene ID" value="JU765_v2.g1186"/>
</dbReference>
<name>A0AC34Q0Z0_9BILA</name>
<proteinExistence type="predicted"/>
<evidence type="ECO:0000313" key="2">
    <source>
        <dbReference type="WBParaSite" id="JU765_v2.g1186.t1"/>
    </source>
</evidence>